<evidence type="ECO:0000256" key="1">
    <source>
        <dbReference type="ARBA" id="ARBA00022468"/>
    </source>
</evidence>
<proteinExistence type="predicted"/>
<dbReference type="SUPFAM" id="SSF48350">
    <property type="entry name" value="GTPase activation domain, GAP"/>
    <property type="match status" value="1"/>
</dbReference>
<accession>A0A152A7R8</accession>
<dbReference type="CDD" id="cd00159">
    <property type="entry name" value="RhoGAP"/>
    <property type="match status" value="1"/>
</dbReference>
<dbReference type="PROSITE" id="PS50238">
    <property type="entry name" value="RHOGAP"/>
    <property type="match status" value="1"/>
</dbReference>
<dbReference type="SMART" id="SM00324">
    <property type="entry name" value="RhoGAP"/>
    <property type="match status" value="1"/>
</dbReference>
<dbReference type="InParanoid" id="A0A152A7R8"/>
<feature type="compositionally biased region" description="Low complexity" evidence="2">
    <location>
        <begin position="456"/>
        <end position="469"/>
    </location>
</feature>
<dbReference type="Proteomes" id="UP000076078">
    <property type="component" value="Unassembled WGS sequence"/>
</dbReference>
<feature type="compositionally biased region" description="Low complexity" evidence="2">
    <location>
        <begin position="404"/>
        <end position="422"/>
    </location>
</feature>
<dbReference type="InterPro" id="IPR000198">
    <property type="entry name" value="RhoGAP_dom"/>
</dbReference>
<evidence type="ECO:0000259" key="3">
    <source>
        <dbReference type="PROSITE" id="PS50238"/>
    </source>
</evidence>
<dbReference type="PANTHER" id="PTHR15228">
    <property type="entry name" value="SPERMATHECAL PHYSIOLOGY VARIANT"/>
    <property type="match status" value="1"/>
</dbReference>
<evidence type="ECO:0000313" key="4">
    <source>
        <dbReference type="EMBL" id="KYR02279.1"/>
    </source>
</evidence>
<dbReference type="OrthoDB" id="185175at2759"/>
<dbReference type="GO" id="GO:0007165">
    <property type="term" value="P:signal transduction"/>
    <property type="evidence" value="ECO:0007669"/>
    <property type="project" value="InterPro"/>
</dbReference>
<feature type="region of interest" description="Disordered" evidence="2">
    <location>
        <begin position="455"/>
        <end position="488"/>
    </location>
</feature>
<dbReference type="EMBL" id="LODT01000004">
    <property type="protein sequence ID" value="KYR02279.1"/>
    <property type="molecule type" value="Genomic_DNA"/>
</dbReference>
<dbReference type="AlphaFoldDB" id="A0A152A7R8"/>
<feature type="domain" description="Rho-GAP" evidence="3">
    <location>
        <begin position="15"/>
        <end position="206"/>
    </location>
</feature>
<dbReference type="Pfam" id="PF00620">
    <property type="entry name" value="RhoGAP"/>
    <property type="match status" value="1"/>
</dbReference>
<feature type="region of interest" description="Disordered" evidence="2">
    <location>
        <begin position="404"/>
        <end position="430"/>
    </location>
</feature>
<dbReference type="Gene3D" id="1.10.555.10">
    <property type="entry name" value="Rho GTPase activation protein"/>
    <property type="match status" value="1"/>
</dbReference>
<keyword evidence="1" id="KW-0343">GTPase activation</keyword>
<keyword evidence="5" id="KW-1185">Reference proteome</keyword>
<gene>
    <name evidence="4" type="ORF">DLAC_01110</name>
</gene>
<dbReference type="PANTHER" id="PTHR15228:SF24">
    <property type="entry name" value="RHO-GAP DOMAIN-CONTAINING PROTEIN"/>
    <property type="match status" value="1"/>
</dbReference>
<protein>
    <submittedName>
        <fullName evidence="4">RhoGAP domain-containing protein</fullName>
    </submittedName>
</protein>
<dbReference type="InterPro" id="IPR051025">
    <property type="entry name" value="RhoGAP"/>
</dbReference>
<reference evidence="4 5" key="1">
    <citation type="submission" date="2015-12" db="EMBL/GenBank/DDBJ databases">
        <title>Dictyostelia acquired genes for synthesis and detection of signals that induce cell-type specialization by lateral gene transfer from prokaryotes.</title>
        <authorList>
            <person name="Gloeckner G."/>
            <person name="Schaap P."/>
        </authorList>
    </citation>
    <scope>NUCLEOTIDE SEQUENCE [LARGE SCALE GENOMIC DNA]</scope>
    <source>
        <strain evidence="4 5">TK</strain>
    </source>
</reference>
<comment type="caution">
    <text evidence="4">The sequence shown here is derived from an EMBL/GenBank/DDBJ whole genome shotgun (WGS) entry which is preliminary data.</text>
</comment>
<sequence length="551" mass="63166">MEPKEKKTVVKTFKRILKSNSEKKKKQKVVVFNAIKNLIVYLESNCLDLEGICRVSGNAVKVKELKKSLENEEDIDFSKIIDKHTISGALKMFLRENDEPVLTFDLYKNFLATVDIKDKNAKVSFIKSIISALPKDNFDLLQTILKFLYTLQLHSQKNKMTSANLAIVFSPTLLRPKEETLETMMLDSNVTNEVVKLMIEEFNTLFEVKTGILYKLNSQDLGIVKDEKKLSLQDQLEEAKEKIENLSKQLSEESRERSILETYNNSIELKLAEMTDNYKILQEERDGISDLLLEYKESIKSQTEEIENLKRDTVELNGNLQSEKNQNSSISKELESLKTSTMLEIEELKKTIRHKSQENENLKIELKSNAEKYDIISNKLNSLVKERDDANAQVERLQAEISLLSQQSSSSSGRSKTSLSSSGKRDFDRKHYESKISQLEKDKYALTEQISKLQKQQQQTATTTTTTTTHKFVPGKKPQKEQPPPPIDEDDIVSVKKFAFYWLILALKTDAMNTGKKCNIVSGDVLDELLAKNIKVALWNDFVLKKLKELD</sequence>
<organism evidence="4 5">
    <name type="scientific">Tieghemostelium lacteum</name>
    <name type="common">Slime mold</name>
    <name type="synonym">Dictyostelium lacteum</name>
    <dbReference type="NCBI Taxonomy" id="361077"/>
    <lineage>
        <taxon>Eukaryota</taxon>
        <taxon>Amoebozoa</taxon>
        <taxon>Evosea</taxon>
        <taxon>Eumycetozoa</taxon>
        <taxon>Dictyostelia</taxon>
        <taxon>Dictyosteliales</taxon>
        <taxon>Raperosteliaceae</taxon>
        <taxon>Tieghemostelium</taxon>
    </lineage>
</organism>
<dbReference type="STRING" id="361077.A0A152A7R8"/>
<name>A0A152A7R8_TIELA</name>
<dbReference type="GO" id="GO:0005096">
    <property type="term" value="F:GTPase activator activity"/>
    <property type="evidence" value="ECO:0007669"/>
    <property type="project" value="UniProtKB-KW"/>
</dbReference>
<dbReference type="OMA" id="GRICANQ"/>
<evidence type="ECO:0000256" key="2">
    <source>
        <dbReference type="SAM" id="MobiDB-lite"/>
    </source>
</evidence>
<dbReference type="InterPro" id="IPR008936">
    <property type="entry name" value="Rho_GTPase_activation_prot"/>
</dbReference>
<evidence type="ECO:0000313" key="5">
    <source>
        <dbReference type="Proteomes" id="UP000076078"/>
    </source>
</evidence>